<evidence type="ECO:0000313" key="4">
    <source>
        <dbReference type="Proteomes" id="UP000628109"/>
    </source>
</evidence>
<keyword evidence="2" id="KW-0472">Membrane</keyword>
<keyword evidence="4" id="KW-1185">Reference proteome</keyword>
<dbReference type="EMBL" id="BMDU01000004">
    <property type="protein sequence ID" value="GFZ90549.1"/>
    <property type="molecule type" value="Genomic_DNA"/>
</dbReference>
<evidence type="ECO:0000256" key="2">
    <source>
        <dbReference type="SAM" id="Phobius"/>
    </source>
</evidence>
<feature type="transmembrane region" description="Helical" evidence="2">
    <location>
        <begin position="95"/>
        <end position="116"/>
    </location>
</feature>
<keyword evidence="2" id="KW-1133">Transmembrane helix</keyword>
<feature type="region of interest" description="Disordered" evidence="1">
    <location>
        <begin position="148"/>
        <end position="167"/>
    </location>
</feature>
<evidence type="ECO:0000256" key="1">
    <source>
        <dbReference type="SAM" id="MobiDB-lite"/>
    </source>
</evidence>
<proteinExistence type="predicted"/>
<reference evidence="4" key="1">
    <citation type="journal article" date="2019" name="Int. J. Syst. Evol. Microbiol.">
        <title>The Global Catalogue of Microorganisms (GCM) 10K type strain sequencing project: providing services to taxonomists for standard genome sequencing and annotation.</title>
        <authorList>
            <consortium name="The Broad Institute Genomics Platform"/>
            <consortium name="The Broad Institute Genome Sequencing Center for Infectious Disease"/>
            <person name="Wu L."/>
            <person name="Ma J."/>
        </authorList>
    </citation>
    <scope>NUCLEOTIDE SEQUENCE [LARGE SCALE GENOMIC DNA]</scope>
    <source>
        <strain evidence="4">CCM 7327</strain>
    </source>
</reference>
<feature type="compositionally biased region" description="Basic and acidic residues" evidence="1">
    <location>
        <begin position="153"/>
        <end position="167"/>
    </location>
</feature>
<gene>
    <name evidence="3" type="ORF">GCM10019071_20750</name>
</gene>
<feature type="transmembrane region" description="Helical" evidence="2">
    <location>
        <begin position="171"/>
        <end position="190"/>
    </location>
</feature>
<protein>
    <submittedName>
        <fullName evidence="3">Uncharacterized protein</fullName>
    </submittedName>
</protein>
<dbReference type="Proteomes" id="UP000628109">
    <property type="component" value="Unassembled WGS sequence"/>
</dbReference>
<organism evidence="3 4">
    <name type="scientific">Sphingobium fuliginis (strain ATCC 27551)</name>
    <dbReference type="NCBI Taxonomy" id="336203"/>
    <lineage>
        <taxon>Bacteria</taxon>
        <taxon>Pseudomonadati</taxon>
        <taxon>Pseudomonadota</taxon>
        <taxon>Alphaproteobacteria</taxon>
        <taxon>Sphingomonadales</taxon>
        <taxon>Sphingomonadaceae</taxon>
        <taxon>Sphingobium</taxon>
    </lineage>
</organism>
<keyword evidence="2" id="KW-0812">Transmembrane</keyword>
<sequence>MQKGDHVTARFLDWIWHIKGSMALASGQSADEAMARLGPLFRQAGTSHERIGDTLTFSKKDQAAQDRMSIFDGGILRIEREPAGPVLRYCLTSRALLFCFLAPLLFLSFAGLTIVAGKLAKPAAQETVKKDDKKDKVLPQHWIDKALGAPAPEKPKKDDKNKEDGKTPKPTAAYVFAGLFAALYVVGRILEGRLVKSLFRKSLLS</sequence>
<name>A0ABQ1EX62_SPHSA</name>
<comment type="caution">
    <text evidence="3">The sequence shown here is derived from an EMBL/GenBank/DDBJ whole genome shotgun (WGS) entry which is preliminary data.</text>
</comment>
<accession>A0ABQ1EX62</accession>
<evidence type="ECO:0000313" key="3">
    <source>
        <dbReference type="EMBL" id="GFZ90549.1"/>
    </source>
</evidence>